<geneLocation type="plasmid" evidence="6 7">
    <name>unnamed_2</name>
</geneLocation>
<name>A0ABM5TXS1_9ACTN</name>
<dbReference type="SUPFAM" id="SSF56059">
    <property type="entry name" value="Glutathione synthetase ATP-binding domain-like"/>
    <property type="match status" value="1"/>
</dbReference>
<dbReference type="RefSeq" id="WP_208904015.1">
    <property type="nucleotide sequence ID" value="NZ_CP011499.1"/>
</dbReference>
<dbReference type="InterPro" id="IPR040570">
    <property type="entry name" value="LAL_C2"/>
</dbReference>
<keyword evidence="3 4" id="KW-0067">ATP-binding</keyword>
<dbReference type="InterPro" id="IPR013815">
    <property type="entry name" value="ATP_grasp_subdomain_1"/>
</dbReference>
<evidence type="ECO:0000313" key="7">
    <source>
        <dbReference type="Proteomes" id="UP000035366"/>
    </source>
</evidence>
<keyword evidence="2 4" id="KW-0547">Nucleotide-binding</keyword>
<keyword evidence="7" id="KW-1185">Reference proteome</keyword>
<evidence type="ECO:0000256" key="3">
    <source>
        <dbReference type="ARBA" id="ARBA00022840"/>
    </source>
</evidence>
<organism evidence="6 7">
    <name type="scientific">Streptomyces incarnatus</name>
    <dbReference type="NCBI Taxonomy" id="665007"/>
    <lineage>
        <taxon>Bacteria</taxon>
        <taxon>Bacillati</taxon>
        <taxon>Actinomycetota</taxon>
        <taxon>Actinomycetes</taxon>
        <taxon>Kitasatosporales</taxon>
        <taxon>Streptomycetaceae</taxon>
        <taxon>Streptomyces</taxon>
    </lineage>
</organism>
<evidence type="ECO:0000313" key="6">
    <source>
        <dbReference type="EMBL" id="AKJ15914.1"/>
    </source>
</evidence>
<proteinExistence type="predicted"/>
<dbReference type="PANTHER" id="PTHR43585:SF2">
    <property type="entry name" value="ATP-GRASP ENZYME FSQD"/>
    <property type="match status" value="1"/>
</dbReference>
<dbReference type="Pfam" id="PF13535">
    <property type="entry name" value="ATP-grasp_4"/>
    <property type="match status" value="1"/>
</dbReference>
<keyword evidence="1" id="KW-0436">Ligase</keyword>
<dbReference type="Gene3D" id="3.30.1490.20">
    <property type="entry name" value="ATP-grasp fold, A domain"/>
    <property type="match status" value="1"/>
</dbReference>
<dbReference type="Gene3D" id="3.30.470.20">
    <property type="entry name" value="ATP-grasp fold, B domain"/>
    <property type="match status" value="1"/>
</dbReference>
<dbReference type="EMBL" id="CP011499">
    <property type="protein sequence ID" value="AKJ15914.1"/>
    <property type="molecule type" value="Genomic_DNA"/>
</dbReference>
<dbReference type="Pfam" id="PF18603">
    <property type="entry name" value="LAL_C2"/>
    <property type="match status" value="1"/>
</dbReference>
<sequence length="411" mass="44425">MLLFIESIRTGTGMSHVKWAIENGIDTAYITDQPLEAAKARYCGEVVDELERRGRAFQVPSTMTADVPSDLVDRIREVGGPTGIVCLLDRSVEFAAVLAERLGVPYPSPDAVRTIRDKRSARRFYSEAGVPNLRWCAPESAEELVEFAGQLDVPVVLKNSRGAGSFNVTLVRTAEEAVTAFAELSADVPFFGGGLLAEEYVRGPLYSLETLITGGRCHHLGVTDRQIGPNPAFCEVSYSFPVQVPASVEDRMRRTVETCVAALEIEQGMLHTEFAVMGDDDVVIIEINIRPPGAAIPLMMNDCLESALPEILAASALGTELPSLNQNGRASTTMTVYPPVRGKLRALHGVEEAVHAPFVAQVLPGAQIGEEVFPPVDYRGALCQIRTVADSVNLSYNAAVAAARDVWAEVE</sequence>
<reference evidence="6 7" key="1">
    <citation type="journal article" date="2015" name="ISME J.">
        <title>Draft Genome Sequence of Streptomyces incarnatus NRRL8089, which Produces the Nucleoside Antibiotic Sinefungin.</title>
        <authorList>
            <person name="Oshima K."/>
            <person name="Hattori M."/>
            <person name="Shimizu H."/>
            <person name="Fukuda K."/>
            <person name="Nemoto M."/>
            <person name="Inagaki K."/>
            <person name="Tamura T."/>
        </authorList>
    </citation>
    <scope>NUCLEOTIDE SEQUENCE [LARGE SCALE GENOMIC DNA]</scope>
    <source>
        <strain evidence="6 7">NRRL 8089</strain>
    </source>
</reference>
<protein>
    <recommendedName>
        <fullName evidence="5">ATP-grasp domain-containing protein</fullName>
    </recommendedName>
</protein>
<dbReference type="Gene3D" id="3.40.50.20">
    <property type="match status" value="1"/>
</dbReference>
<dbReference type="InterPro" id="IPR052032">
    <property type="entry name" value="ATP-dep_AA_Ligase"/>
</dbReference>
<evidence type="ECO:0000256" key="2">
    <source>
        <dbReference type="ARBA" id="ARBA00022741"/>
    </source>
</evidence>
<evidence type="ECO:0000256" key="4">
    <source>
        <dbReference type="PROSITE-ProRule" id="PRU00409"/>
    </source>
</evidence>
<accession>A0ABM5TXS1</accession>
<evidence type="ECO:0000256" key="1">
    <source>
        <dbReference type="ARBA" id="ARBA00022598"/>
    </source>
</evidence>
<dbReference type="PANTHER" id="PTHR43585">
    <property type="entry name" value="FUMIPYRROLE BIOSYNTHESIS PROTEIN C"/>
    <property type="match status" value="1"/>
</dbReference>
<keyword evidence="6" id="KW-0614">Plasmid</keyword>
<gene>
    <name evidence="6" type="ORF">ABB07_39615</name>
</gene>
<dbReference type="Proteomes" id="UP000035366">
    <property type="component" value="Plasmid unnamed_2"/>
</dbReference>
<evidence type="ECO:0000259" key="5">
    <source>
        <dbReference type="PROSITE" id="PS50975"/>
    </source>
</evidence>
<feature type="domain" description="ATP-grasp" evidence="5">
    <location>
        <begin position="122"/>
        <end position="317"/>
    </location>
</feature>
<dbReference type="InterPro" id="IPR011761">
    <property type="entry name" value="ATP-grasp"/>
</dbReference>
<dbReference type="SMART" id="SM01209">
    <property type="entry name" value="GARS_A"/>
    <property type="match status" value="1"/>
</dbReference>
<dbReference type="PROSITE" id="PS50975">
    <property type="entry name" value="ATP_GRASP"/>
    <property type="match status" value="1"/>
</dbReference>